<dbReference type="OrthoDB" id="7958481at2"/>
<dbReference type="PANTHER" id="PTHR43433:SF5">
    <property type="entry name" value="AB HYDROLASE-1 DOMAIN-CONTAINING PROTEIN"/>
    <property type="match status" value="1"/>
</dbReference>
<reference evidence="2 3" key="1">
    <citation type="journal article" date="2009" name="PLoS ONE">
        <title>The complete genome of Teredinibacter turnerae T7901: an intracellular endosymbiont of marine wood-boring bivalves (shipworms).</title>
        <authorList>
            <person name="Yang J.C."/>
            <person name="Madupu R."/>
            <person name="Durkin A.S."/>
            <person name="Ekborg N.A."/>
            <person name="Pedamallu C.S."/>
            <person name="Hostetler J.B."/>
            <person name="Radune D."/>
            <person name="Toms B.S."/>
            <person name="Henrissat B."/>
            <person name="Coutinho P.M."/>
            <person name="Schwarz S."/>
            <person name="Field L."/>
            <person name="Trindade-Silva A.E."/>
            <person name="Soares C.A.G."/>
            <person name="Elshahawi S."/>
            <person name="Hanora A."/>
            <person name="Schmidt E.W."/>
            <person name="Haygood M.G."/>
            <person name="Posfai J."/>
            <person name="Benner J."/>
            <person name="Madinger C."/>
            <person name="Nove J."/>
            <person name="Anton B."/>
            <person name="Chaudhary K."/>
            <person name="Foster J."/>
            <person name="Holman A."/>
            <person name="Kumar S."/>
            <person name="Lessard P.A."/>
            <person name="Luyten Y.A."/>
            <person name="Slatko B."/>
            <person name="Wood N."/>
            <person name="Wu B."/>
            <person name="Teplitski M."/>
            <person name="Mougous J.D."/>
            <person name="Ward N."/>
            <person name="Eisen J.A."/>
            <person name="Badger J.H."/>
            <person name="Distel D.L."/>
        </authorList>
    </citation>
    <scope>NUCLEOTIDE SEQUENCE [LARGE SCALE GENOMIC DNA]</scope>
    <source>
        <strain evidence="3">ATCC 39867 / T7901</strain>
    </source>
</reference>
<dbReference type="GO" id="GO:0004806">
    <property type="term" value="F:triacylglycerol lipase activity"/>
    <property type="evidence" value="ECO:0007669"/>
    <property type="project" value="TreeGrafter"/>
</dbReference>
<dbReference type="InterPro" id="IPR029058">
    <property type="entry name" value="AB_hydrolase_fold"/>
</dbReference>
<dbReference type="PANTHER" id="PTHR43433">
    <property type="entry name" value="HYDROLASE, ALPHA/BETA FOLD FAMILY PROTEIN"/>
    <property type="match status" value="1"/>
</dbReference>
<dbReference type="GO" id="GO:0046503">
    <property type="term" value="P:glycerolipid catabolic process"/>
    <property type="evidence" value="ECO:0007669"/>
    <property type="project" value="TreeGrafter"/>
</dbReference>
<dbReference type="Gene3D" id="3.40.50.1820">
    <property type="entry name" value="alpha/beta hydrolase"/>
    <property type="match status" value="1"/>
</dbReference>
<evidence type="ECO:0000259" key="1">
    <source>
        <dbReference type="Pfam" id="PF00561"/>
    </source>
</evidence>
<dbReference type="AlphaFoldDB" id="C5BM63"/>
<dbReference type="KEGG" id="ttu:TERTU_0320"/>
<protein>
    <submittedName>
        <fullName evidence="2">Hydrolase, alpha/beta fold family protein</fullName>
    </submittedName>
</protein>
<dbReference type="Proteomes" id="UP000009080">
    <property type="component" value="Chromosome"/>
</dbReference>
<name>C5BM63_TERTT</name>
<feature type="domain" description="AB hydrolase-1" evidence="1">
    <location>
        <begin position="22"/>
        <end position="244"/>
    </location>
</feature>
<dbReference type="SUPFAM" id="SSF53474">
    <property type="entry name" value="alpha/beta-Hydrolases"/>
    <property type="match status" value="1"/>
</dbReference>
<keyword evidence="3" id="KW-1185">Reference proteome</keyword>
<accession>C5BM63</accession>
<dbReference type="HOGENOM" id="CLU_020336_50_1_6"/>
<dbReference type="STRING" id="377629.TERTU_0320"/>
<sequence length="258" mass="28744">MPYAYTQDNTRIFFETYGSGAPLLLIPGQGLDHKGWGSFVNALAEQFRVIVLDNRGTGNSDKPDAPEYSTRGMAADAIAVLNTLQIFSAHVLGFSMGGRIAQWVAVDHPKRVNKLVLVATTPGNTHGVARAQSVDFIFASGNRERMLELMVSPSWYDSNPEFQQLWQYQAENRPPAYAQRLHFVASECHDCWHELSSVTTPTLIVHGNDDTINLPANARLLAEQIPKAEVVFIPEGRHYIFLEKQDECSEAIIQFLGK</sequence>
<dbReference type="PRINTS" id="PR00111">
    <property type="entry name" value="ABHYDROLASE"/>
</dbReference>
<dbReference type="InterPro" id="IPR000073">
    <property type="entry name" value="AB_hydrolase_1"/>
</dbReference>
<keyword evidence="2" id="KW-0378">Hydrolase</keyword>
<dbReference type="eggNOG" id="COG2267">
    <property type="taxonomic scope" value="Bacteria"/>
</dbReference>
<dbReference type="Pfam" id="PF00561">
    <property type="entry name" value="Abhydrolase_1"/>
    <property type="match status" value="1"/>
</dbReference>
<evidence type="ECO:0000313" key="3">
    <source>
        <dbReference type="Proteomes" id="UP000009080"/>
    </source>
</evidence>
<dbReference type="RefSeq" id="WP_015817953.1">
    <property type="nucleotide sequence ID" value="NC_012997.1"/>
</dbReference>
<organism evidence="2 3">
    <name type="scientific">Teredinibacter turnerae (strain ATCC 39867 / T7901)</name>
    <dbReference type="NCBI Taxonomy" id="377629"/>
    <lineage>
        <taxon>Bacteria</taxon>
        <taxon>Pseudomonadati</taxon>
        <taxon>Pseudomonadota</taxon>
        <taxon>Gammaproteobacteria</taxon>
        <taxon>Cellvibrionales</taxon>
        <taxon>Cellvibrionaceae</taxon>
        <taxon>Teredinibacter</taxon>
    </lineage>
</organism>
<gene>
    <name evidence="2" type="ordered locus">TERTU_0320</name>
</gene>
<dbReference type="InterPro" id="IPR050471">
    <property type="entry name" value="AB_hydrolase"/>
</dbReference>
<dbReference type="EMBL" id="CP001614">
    <property type="protein sequence ID" value="ACR11842.1"/>
    <property type="molecule type" value="Genomic_DNA"/>
</dbReference>
<proteinExistence type="predicted"/>
<evidence type="ECO:0000313" key="2">
    <source>
        <dbReference type="EMBL" id="ACR11842.1"/>
    </source>
</evidence>